<sequence length="216" mass="22105">MLQRTKAVKLRLLSVIGAAVVLAPVLATGPAQASSTDTALLVTGIHVFDDTGFSGPDTWLNGDVSQCYYVGSGWNDKINSARTESSHLVELWDNADCTGGRSSSTTPATARLAAGSAATASASSATVGCRDSAIGEGGPVPAANVQAYRSYPHPRRPGRSAHSTRHGARRAPSGRLCRTRPMPDPHQGVPNQLESASRSAGVAVPAGSSTGAAQAM</sequence>
<keyword evidence="4" id="KW-1185">Reference proteome</keyword>
<dbReference type="Proteomes" id="UP001143474">
    <property type="component" value="Unassembled WGS sequence"/>
</dbReference>
<evidence type="ECO:0000256" key="2">
    <source>
        <dbReference type="SAM" id="SignalP"/>
    </source>
</evidence>
<dbReference type="Pfam" id="PF03995">
    <property type="entry name" value="Inhibitor_I36"/>
    <property type="match status" value="1"/>
</dbReference>
<feature type="compositionally biased region" description="Polar residues" evidence="1">
    <location>
        <begin position="207"/>
        <end position="216"/>
    </location>
</feature>
<gene>
    <name evidence="3" type="ORF">GCM10017600_26270</name>
</gene>
<dbReference type="EMBL" id="BSEV01000004">
    <property type="protein sequence ID" value="GLK09221.1"/>
    <property type="molecule type" value="Genomic_DNA"/>
</dbReference>
<proteinExistence type="predicted"/>
<evidence type="ECO:0000313" key="4">
    <source>
        <dbReference type="Proteomes" id="UP001143474"/>
    </source>
</evidence>
<feature type="compositionally biased region" description="Basic residues" evidence="1">
    <location>
        <begin position="152"/>
        <end position="169"/>
    </location>
</feature>
<reference evidence="3" key="1">
    <citation type="journal article" date="2014" name="Int. J. Syst. Evol. Microbiol.">
        <title>Complete genome sequence of Corynebacterium casei LMG S-19264T (=DSM 44701T), isolated from a smear-ripened cheese.</title>
        <authorList>
            <consortium name="US DOE Joint Genome Institute (JGI-PGF)"/>
            <person name="Walter F."/>
            <person name="Albersmeier A."/>
            <person name="Kalinowski J."/>
            <person name="Ruckert C."/>
        </authorList>
    </citation>
    <scope>NUCLEOTIDE SEQUENCE</scope>
    <source>
        <strain evidence="3">VKM Ac-2007</strain>
    </source>
</reference>
<dbReference type="Gene3D" id="2.60.20.10">
    <property type="entry name" value="Crystallins"/>
    <property type="match status" value="1"/>
</dbReference>
<dbReference type="InterPro" id="IPR011024">
    <property type="entry name" value="G_crystallin-like"/>
</dbReference>
<comment type="caution">
    <text evidence="3">The sequence shown here is derived from an EMBL/GenBank/DDBJ whole genome shotgun (WGS) entry which is preliminary data.</text>
</comment>
<reference evidence="3" key="2">
    <citation type="submission" date="2023-01" db="EMBL/GenBank/DDBJ databases">
        <authorList>
            <person name="Sun Q."/>
            <person name="Evtushenko L."/>
        </authorList>
    </citation>
    <scope>NUCLEOTIDE SEQUENCE</scope>
    <source>
        <strain evidence="3">VKM Ac-2007</strain>
    </source>
</reference>
<feature type="compositionally biased region" description="Polar residues" evidence="1">
    <location>
        <begin position="189"/>
        <end position="198"/>
    </location>
</feature>
<feature type="chain" id="PRO_5040793339" evidence="2">
    <location>
        <begin position="34"/>
        <end position="216"/>
    </location>
</feature>
<organism evidence="3 4">
    <name type="scientific">Streptosporangium carneum</name>
    <dbReference type="NCBI Taxonomy" id="47481"/>
    <lineage>
        <taxon>Bacteria</taxon>
        <taxon>Bacillati</taxon>
        <taxon>Actinomycetota</taxon>
        <taxon>Actinomycetes</taxon>
        <taxon>Streptosporangiales</taxon>
        <taxon>Streptosporangiaceae</taxon>
        <taxon>Streptosporangium</taxon>
    </lineage>
</organism>
<keyword evidence="2" id="KW-0732">Signal</keyword>
<protein>
    <submittedName>
        <fullName evidence="3">Uncharacterized protein</fullName>
    </submittedName>
</protein>
<accession>A0A9W6MCJ6</accession>
<dbReference type="AlphaFoldDB" id="A0A9W6MCJ6"/>
<evidence type="ECO:0000256" key="1">
    <source>
        <dbReference type="SAM" id="MobiDB-lite"/>
    </source>
</evidence>
<dbReference type="SUPFAM" id="SSF49695">
    <property type="entry name" value="gamma-Crystallin-like"/>
    <property type="match status" value="1"/>
</dbReference>
<name>A0A9W6MCJ6_9ACTN</name>
<feature type="signal peptide" evidence="2">
    <location>
        <begin position="1"/>
        <end position="33"/>
    </location>
</feature>
<evidence type="ECO:0000313" key="3">
    <source>
        <dbReference type="EMBL" id="GLK09221.1"/>
    </source>
</evidence>
<feature type="region of interest" description="Disordered" evidence="1">
    <location>
        <begin position="150"/>
        <end position="216"/>
    </location>
</feature>